<reference evidence="2 3" key="1">
    <citation type="journal article" date="2019" name="Nat. Plants">
        <title>Stout camphor tree genome fills gaps in understanding of flowering plant genome evolution.</title>
        <authorList>
            <person name="Chaw S.M."/>
            <person name="Liu Y.C."/>
            <person name="Wu Y.W."/>
            <person name="Wang H.Y."/>
            <person name="Lin C.I."/>
            <person name="Wu C.S."/>
            <person name="Ke H.M."/>
            <person name="Chang L.Y."/>
            <person name="Hsu C.Y."/>
            <person name="Yang H.T."/>
            <person name="Sudianto E."/>
            <person name="Hsu M.H."/>
            <person name="Wu K.P."/>
            <person name="Wang L.N."/>
            <person name="Leebens-Mack J.H."/>
            <person name="Tsai I.J."/>
        </authorList>
    </citation>
    <scope>NUCLEOTIDE SEQUENCE [LARGE SCALE GENOMIC DNA]</scope>
    <source>
        <strain evidence="3">cv. Chaw 1501</strain>
        <tissue evidence="2">Young leaves</tissue>
    </source>
</reference>
<feature type="compositionally biased region" description="Polar residues" evidence="1">
    <location>
        <begin position="9"/>
        <end position="18"/>
    </location>
</feature>
<evidence type="ECO:0000313" key="2">
    <source>
        <dbReference type="EMBL" id="RWR74703.1"/>
    </source>
</evidence>
<evidence type="ECO:0000313" key="3">
    <source>
        <dbReference type="Proteomes" id="UP000283530"/>
    </source>
</evidence>
<name>A0A443N858_9MAGN</name>
<dbReference type="Proteomes" id="UP000283530">
    <property type="component" value="Unassembled WGS sequence"/>
</dbReference>
<keyword evidence="3" id="KW-1185">Reference proteome</keyword>
<sequence length="162" mass="18020">MPAKPVPLSEQSSISGRNGSPGEENPCRFQALLYFFILPVRASSQSWMAKNKVYKGTGLFSLRRKLRMQCVALRCGTGCTGVEELRQIEQEEMIPSRDGCRIIISFLSQATITSVDVSKFLDHYEMSKHLTGPYDMEGACIVIRAGSEGTNSEVELRECSVF</sequence>
<dbReference type="AlphaFoldDB" id="A0A443N858"/>
<gene>
    <name evidence="2" type="ORF">CKAN_00304500</name>
</gene>
<dbReference type="EMBL" id="QPKB01000001">
    <property type="protein sequence ID" value="RWR74703.1"/>
    <property type="molecule type" value="Genomic_DNA"/>
</dbReference>
<organism evidence="2 3">
    <name type="scientific">Cinnamomum micranthum f. kanehirae</name>
    <dbReference type="NCBI Taxonomy" id="337451"/>
    <lineage>
        <taxon>Eukaryota</taxon>
        <taxon>Viridiplantae</taxon>
        <taxon>Streptophyta</taxon>
        <taxon>Embryophyta</taxon>
        <taxon>Tracheophyta</taxon>
        <taxon>Spermatophyta</taxon>
        <taxon>Magnoliopsida</taxon>
        <taxon>Magnoliidae</taxon>
        <taxon>Laurales</taxon>
        <taxon>Lauraceae</taxon>
        <taxon>Cinnamomum</taxon>
    </lineage>
</organism>
<comment type="caution">
    <text evidence="2">The sequence shown here is derived from an EMBL/GenBank/DDBJ whole genome shotgun (WGS) entry which is preliminary data.</text>
</comment>
<protein>
    <submittedName>
        <fullName evidence="2">Peptide chain release factor PrfB3, chloroplastic</fullName>
    </submittedName>
</protein>
<accession>A0A443N858</accession>
<feature type="region of interest" description="Disordered" evidence="1">
    <location>
        <begin position="1"/>
        <end position="22"/>
    </location>
</feature>
<evidence type="ECO:0000256" key="1">
    <source>
        <dbReference type="SAM" id="MobiDB-lite"/>
    </source>
</evidence>
<dbReference type="STRING" id="337451.A0A443N858"/>
<proteinExistence type="predicted"/>